<evidence type="ECO:0000256" key="10">
    <source>
        <dbReference type="ARBA" id="ARBA00023180"/>
    </source>
</evidence>
<dbReference type="InterPro" id="IPR036236">
    <property type="entry name" value="Znf_C2H2_sf"/>
</dbReference>
<evidence type="ECO:0000256" key="5">
    <source>
        <dbReference type="ARBA" id="ARBA00022723"/>
    </source>
</evidence>
<dbReference type="Gene3D" id="3.30.160.60">
    <property type="entry name" value="Classic Zinc Finger"/>
    <property type="match status" value="1"/>
</dbReference>
<keyword evidence="6" id="KW-0732">Signal</keyword>
<dbReference type="InterPro" id="IPR041792">
    <property type="entry name" value="MPP_PAP"/>
</dbReference>
<dbReference type="AlphaFoldDB" id="A0AAD6VYY5"/>
<dbReference type="Pfam" id="PF14008">
    <property type="entry name" value="Metallophos_C"/>
    <property type="match status" value="1"/>
</dbReference>
<dbReference type="InterPro" id="IPR008963">
    <property type="entry name" value="Purple_acid_Pase-like_N"/>
</dbReference>
<feature type="domain" description="C2H2-type" evidence="14">
    <location>
        <begin position="667"/>
        <end position="694"/>
    </location>
</feature>
<protein>
    <recommendedName>
        <fullName evidence="12">Purple acid phosphatase</fullName>
        <ecNumber evidence="12">3.1.3.2</ecNumber>
    </recommendedName>
</protein>
<keyword evidence="9" id="KW-0408">Iron</keyword>
<evidence type="ECO:0000313" key="16">
    <source>
        <dbReference type="EMBL" id="KAJ6992551.1"/>
    </source>
</evidence>
<dbReference type="InterPro" id="IPR025733">
    <property type="entry name" value="PAPs_C"/>
</dbReference>
<feature type="compositionally biased region" description="Polar residues" evidence="13">
    <location>
        <begin position="828"/>
        <end position="842"/>
    </location>
</feature>
<feature type="domain" description="Fibronectin type-III" evidence="15">
    <location>
        <begin position="61"/>
        <end position="156"/>
    </location>
</feature>
<dbReference type="EC" id="3.1.3.2" evidence="12"/>
<evidence type="ECO:0000256" key="6">
    <source>
        <dbReference type="ARBA" id="ARBA00022729"/>
    </source>
</evidence>
<dbReference type="EMBL" id="JAQIZT010000006">
    <property type="protein sequence ID" value="KAJ6992551.1"/>
    <property type="molecule type" value="Genomic_DNA"/>
</dbReference>
<keyword evidence="5" id="KW-0479">Metal-binding</keyword>
<dbReference type="CDD" id="cd00839">
    <property type="entry name" value="MPP_PAPs"/>
    <property type="match status" value="1"/>
</dbReference>
<evidence type="ECO:0000256" key="4">
    <source>
        <dbReference type="ARBA" id="ARBA00008723"/>
    </source>
</evidence>
<dbReference type="InterPro" id="IPR029052">
    <property type="entry name" value="Metallo-depent_PP-like"/>
</dbReference>
<evidence type="ECO:0000313" key="17">
    <source>
        <dbReference type="Proteomes" id="UP001164929"/>
    </source>
</evidence>
<organism evidence="16 17">
    <name type="scientific">Populus alba x Populus x berolinensis</name>
    <dbReference type="NCBI Taxonomy" id="444605"/>
    <lineage>
        <taxon>Eukaryota</taxon>
        <taxon>Viridiplantae</taxon>
        <taxon>Streptophyta</taxon>
        <taxon>Embryophyta</taxon>
        <taxon>Tracheophyta</taxon>
        <taxon>Spermatophyta</taxon>
        <taxon>Magnoliopsida</taxon>
        <taxon>eudicotyledons</taxon>
        <taxon>Gunneridae</taxon>
        <taxon>Pentapetalae</taxon>
        <taxon>rosids</taxon>
        <taxon>fabids</taxon>
        <taxon>Malpighiales</taxon>
        <taxon>Salicaceae</taxon>
        <taxon>Saliceae</taxon>
        <taxon>Populus</taxon>
    </lineage>
</organism>
<dbReference type="GO" id="GO:0003993">
    <property type="term" value="F:acid phosphatase activity"/>
    <property type="evidence" value="ECO:0007669"/>
    <property type="project" value="UniProtKB-EC"/>
</dbReference>
<feature type="compositionally biased region" description="Polar residues" evidence="13">
    <location>
        <begin position="570"/>
        <end position="580"/>
    </location>
</feature>
<dbReference type="FunFam" id="2.60.40.380:FF:000001">
    <property type="entry name" value="Fe(3+)-Zn(2+) purple acid phosphatase"/>
    <property type="match status" value="1"/>
</dbReference>
<feature type="compositionally biased region" description="Basic and acidic residues" evidence="13">
    <location>
        <begin position="581"/>
        <end position="590"/>
    </location>
</feature>
<keyword evidence="8" id="KW-0862">Zinc</keyword>
<dbReference type="InterPro" id="IPR039331">
    <property type="entry name" value="PAPs-like"/>
</dbReference>
<dbReference type="PANTHER" id="PTHR22953">
    <property type="entry name" value="ACID PHOSPHATASE RELATED"/>
    <property type="match status" value="1"/>
</dbReference>
<dbReference type="Pfam" id="PF16656">
    <property type="entry name" value="Pur_ac_phosph_N"/>
    <property type="match status" value="1"/>
</dbReference>
<sequence length="851" mass="96399">MPKVVEKESMLLQLILVFVIFSGFVKNGNAGITSAFIRSEWPSIDIPLDNEVFAVPEGHNAPQQVHITQGDYNGKAVIISWVTPDEPGTNKVQYGVSKKKYDFTAEGTVKNYTFYNYKSGYIHQCLVDGLEYETKYYYKIGSGDSSREFWFQTPPKINPDTPYKFGIIGDLGQTYNSLSTLEHYMQSGAQAVLFVGDLAYADRYKYNDVGIRWDSWGRFVERSAAYQPWMWSAGNHEIEYMPYMGEVIPFKSYLNRYPTPHLASKSSSPFWYAIRRASAHIIVLSSYSSFVKYTPQWEWLRGELKRVDREKTPWLIVLMHIPIYNSNEAHFMEGESMRAVFEKWFVRYKVDVVFAGHVHAYERSVCFFPYMFFPLFYNPVANVCMLRSQKKKISKKLFGGSFKIQLTFNLSSPKQIYRVSNIHYNVSSGDRFPAADESAPVYITVGDGGNQEGLAGRFRDPQPDYSAFREASYGHSTLEIKNRTHAIYHWNRNDDGKKVPTDAFVLHNQYWGSNPRRKKLKKHHLRTVVGWLLTIFQELRKLSPDVQGKIDGNGMLFSMETVGTERCPSEGSSISATSEGTPHRDGSKLDQTETVNTYLKEKVVQGSEPALLPKSSARVLLDLKLSRDNSIRGSKLEFNLFSPMNVGSSHAKESTDETLKQTESRVFSCKFCKREFSTSQALGGHQNAHKQERTLAKRRQEMDVGALVHLPYYPYSSLSTNPYYGSLNRSLGVRLDSLIHKTSPPYSWTSPIGLRYGAHGGWSGQTTMNTQPSNGRLTTESLDAFSGRFGISSSSSSSRFEDNLLRNFGSSPSSNTVAINKPPAGTDHFQQTGHPKSYQTDDSGLDLSLKL</sequence>
<dbReference type="SUPFAM" id="SSF57667">
    <property type="entry name" value="beta-beta-alpha zinc fingers"/>
    <property type="match status" value="1"/>
</dbReference>
<proteinExistence type="inferred from homology"/>
<keyword evidence="11" id="KW-0863">Zinc-finger</keyword>
<dbReference type="InterPro" id="IPR003961">
    <property type="entry name" value="FN3_dom"/>
</dbReference>
<dbReference type="Pfam" id="PF13912">
    <property type="entry name" value="zf-C2H2_6"/>
    <property type="match status" value="1"/>
</dbReference>
<feature type="region of interest" description="Disordered" evidence="13">
    <location>
        <begin position="811"/>
        <end position="851"/>
    </location>
</feature>
<evidence type="ECO:0000256" key="11">
    <source>
        <dbReference type="PROSITE-ProRule" id="PRU00042"/>
    </source>
</evidence>
<dbReference type="Pfam" id="PF00149">
    <property type="entry name" value="Metallophos"/>
    <property type="match status" value="1"/>
</dbReference>
<evidence type="ECO:0000256" key="12">
    <source>
        <dbReference type="RuleBase" id="RU361203"/>
    </source>
</evidence>
<dbReference type="Proteomes" id="UP001164929">
    <property type="component" value="Chromosome 6"/>
</dbReference>
<dbReference type="SUPFAM" id="SSF49363">
    <property type="entry name" value="Purple acid phosphatase, N-terminal domain"/>
    <property type="match status" value="1"/>
</dbReference>
<accession>A0AAD6VYY5</accession>
<comment type="cofactor">
    <cofactor evidence="2">
        <name>Zn(2+)</name>
        <dbReference type="ChEBI" id="CHEBI:29105"/>
    </cofactor>
</comment>
<evidence type="ECO:0000259" key="14">
    <source>
        <dbReference type="PROSITE" id="PS50157"/>
    </source>
</evidence>
<dbReference type="Gene3D" id="2.60.40.380">
    <property type="entry name" value="Purple acid phosphatase-like, N-terminal"/>
    <property type="match status" value="1"/>
</dbReference>
<dbReference type="InterPro" id="IPR004843">
    <property type="entry name" value="Calcineurin-like_PHP"/>
</dbReference>
<gene>
    <name evidence="16" type="ORF">NC653_015827</name>
</gene>
<evidence type="ECO:0000256" key="1">
    <source>
        <dbReference type="ARBA" id="ARBA00000032"/>
    </source>
</evidence>
<evidence type="ECO:0000256" key="7">
    <source>
        <dbReference type="ARBA" id="ARBA00022801"/>
    </source>
</evidence>
<dbReference type="PROSITE" id="PS00028">
    <property type="entry name" value="ZINC_FINGER_C2H2_1"/>
    <property type="match status" value="1"/>
</dbReference>
<dbReference type="GO" id="GO:0008270">
    <property type="term" value="F:zinc ion binding"/>
    <property type="evidence" value="ECO:0007669"/>
    <property type="project" value="UniProtKB-KW"/>
</dbReference>
<dbReference type="PANTHER" id="PTHR22953:SF55">
    <property type="entry name" value="BIFUNCTIONAL PURPLE ACID PHOSPHATASE 26"/>
    <property type="match status" value="1"/>
</dbReference>
<evidence type="ECO:0000259" key="15">
    <source>
        <dbReference type="PROSITE" id="PS50853"/>
    </source>
</evidence>
<dbReference type="InterPro" id="IPR015914">
    <property type="entry name" value="PAPs_N"/>
</dbReference>
<name>A0AAD6VYY5_9ROSI</name>
<dbReference type="Gene3D" id="3.60.21.10">
    <property type="match status" value="2"/>
</dbReference>
<keyword evidence="17" id="KW-1185">Reference proteome</keyword>
<evidence type="ECO:0000256" key="13">
    <source>
        <dbReference type="SAM" id="MobiDB-lite"/>
    </source>
</evidence>
<dbReference type="PROSITE" id="PS50157">
    <property type="entry name" value="ZINC_FINGER_C2H2_2"/>
    <property type="match status" value="1"/>
</dbReference>
<dbReference type="SUPFAM" id="SSF56300">
    <property type="entry name" value="Metallo-dependent phosphatases"/>
    <property type="match status" value="1"/>
</dbReference>
<keyword evidence="10" id="KW-0325">Glycoprotein</keyword>
<dbReference type="CDD" id="cd00063">
    <property type="entry name" value="FN3"/>
    <property type="match status" value="1"/>
</dbReference>
<evidence type="ECO:0000256" key="3">
    <source>
        <dbReference type="ARBA" id="ARBA00001962"/>
    </source>
</evidence>
<dbReference type="PROSITE" id="PS50853">
    <property type="entry name" value="FN3"/>
    <property type="match status" value="1"/>
</dbReference>
<comment type="cofactor">
    <cofactor evidence="3">
        <name>Fe cation</name>
        <dbReference type="ChEBI" id="CHEBI:24875"/>
    </cofactor>
</comment>
<evidence type="ECO:0000256" key="2">
    <source>
        <dbReference type="ARBA" id="ARBA00001947"/>
    </source>
</evidence>
<reference evidence="16" key="1">
    <citation type="journal article" date="2023" name="Mol. Ecol. Resour.">
        <title>Chromosome-level genome assembly of a triploid poplar Populus alba 'Berolinensis'.</title>
        <authorList>
            <person name="Chen S."/>
            <person name="Yu Y."/>
            <person name="Wang X."/>
            <person name="Wang S."/>
            <person name="Zhang T."/>
            <person name="Zhou Y."/>
            <person name="He R."/>
            <person name="Meng N."/>
            <person name="Wang Y."/>
            <person name="Liu W."/>
            <person name="Liu Z."/>
            <person name="Liu J."/>
            <person name="Guo Q."/>
            <person name="Huang H."/>
            <person name="Sederoff R.R."/>
            <person name="Wang G."/>
            <person name="Qu G."/>
            <person name="Chen S."/>
        </authorList>
    </citation>
    <scope>NUCLEOTIDE SEQUENCE</scope>
    <source>
        <strain evidence="16">SC-2020</strain>
    </source>
</reference>
<evidence type="ECO:0000256" key="9">
    <source>
        <dbReference type="ARBA" id="ARBA00023004"/>
    </source>
</evidence>
<dbReference type="InterPro" id="IPR013087">
    <property type="entry name" value="Znf_C2H2_type"/>
</dbReference>
<comment type="caution">
    <text evidence="16">The sequence shown here is derived from an EMBL/GenBank/DDBJ whole genome shotgun (WGS) entry which is preliminary data.</text>
</comment>
<feature type="region of interest" description="Disordered" evidence="13">
    <location>
        <begin position="567"/>
        <end position="590"/>
    </location>
</feature>
<comment type="similarity">
    <text evidence="4 12">Belongs to the metallophosphoesterase superfamily. Purple acid phosphatase family.</text>
</comment>
<evidence type="ECO:0000256" key="8">
    <source>
        <dbReference type="ARBA" id="ARBA00022833"/>
    </source>
</evidence>
<comment type="catalytic activity">
    <reaction evidence="1 12">
        <text>a phosphate monoester + H2O = an alcohol + phosphate</text>
        <dbReference type="Rhea" id="RHEA:15017"/>
        <dbReference type="ChEBI" id="CHEBI:15377"/>
        <dbReference type="ChEBI" id="CHEBI:30879"/>
        <dbReference type="ChEBI" id="CHEBI:43474"/>
        <dbReference type="ChEBI" id="CHEBI:67140"/>
        <dbReference type="EC" id="3.1.3.2"/>
    </reaction>
</comment>
<keyword evidence="7 12" id="KW-0378">Hydrolase</keyword>